<evidence type="ECO:0000313" key="1">
    <source>
        <dbReference type="EMBL" id="TKA24809.1"/>
    </source>
</evidence>
<dbReference type="OrthoDB" id="10271885at2759"/>
<accession>A0A4V5N5B5</accession>
<name>A0A4V5N5B5_9PEZI</name>
<dbReference type="Proteomes" id="UP000310066">
    <property type="component" value="Unassembled WGS sequence"/>
</dbReference>
<organism evidence="1 2">
    <name type="scientific">Friedmanniomyces endolithicus</name>
    <dbReference type="NCBI Taxonomy" id="329885"/>
    <lineage>
        <taxon>Eukaryota</taxon>
        <taxon>Fungi</taxon>
        <taxon>Dikarya</taxon>
        <taxon>Ascomycota</taxon>
        <taxon>Pezizomycotina</taxon>
        <taxon>Dothideomycetes</taxon>
        <taxon>Dothideomycetidae</taxon>
        <taxon>Mycosphaerellales</taxon>
        <taxon>Teratosphaeriaceae</taxon>
        <taxon>Friedmanniomyces</taxon>
    </lineage>
</organism>
<reference evidence="1 2" key="1">
    <citation type="submission" date="2017-03" db="EMBL/GenBank/DDBJ databases">
        <title>Genomes of endolithic fungi from Antarctica.</title>
        <authorList>
            <person name="Coleine C."/>
            <person name="Masonjones S."/>
            <person name="Stajich J.E."/>
        </authorList>
    </citation>
    <scope>NUCLEOTIDE SEQUENCE [LARGE SCALE GENOMIC DNA]</scope>
    <source>
        <strain evidence="1 2">CCFEE 5311</strain>
    </source>
</reference>
<dbReference type="EMBL" id="NAJP01000171">
    <property type="protein sequence ID" value="TKA24809.1"/>
    <property type="molecule type" value="Genomic_DNA"/>
</dbReference>
<proteinExistence type="predicted"/>
<dbReference type="AlphaFoldDB" id="A0A4V5N5B5"/>
<sequence>MALTMLEDISWPPQHLLSANVVAFRVVIGQKDPDSDPDLEARATIFLVVRIGFAVEVGIQENAAGASQLIVAGRSYTRPSHCGIVWDANGRSEDVEEVRELDQHERYRERRHKLEHDTSTAAGPFSNTSNFFAVWETTDPKTDKANAFGCKLNSTLVEGQYTHSQYSRCVVEAAWAWNIETWPLDPMNIFQKHFAFGYDQLAVRGNQCVQTCATPGSFTKYSPNAWVPQIRVGSVLVEELQRTWKAISEDPALATDLSVSVLPASMAEFSENLCFLGQTLGYRLAGDWRGWELHHYVLDKVIGADSRSMSLFGTDRLRRFQVLWDKFEKIMPTKQYRPREDSLVSSYPDILGSRLAASVTEATDQWRFIQSLAFFDLVTGL</sequence>
<evidence type="ECO:0000313" key="2">
    <source>
        <dbReference type="Proteomes" id="UP000310066"/>
    </source>
</evidence>
<protein>
    <submittedName>
        <fullName evidence="1">Uncharacterized protein</fullName>
    </submittedName>
</protein>
<gene>
    <name evidence="1" type="ORF">B0A54_17731</name>
</gene>
<comment type="caution">
    <text evidence="1">The sequence shown here is derived from an EMBL/GenBank/DDBJ whole genome shotgun (WGS) entry which is preliminary data.</text>
</comment>